<evidence type="ECO:0000313" key="2">
    <source>
        <dbReference type="Proteomes" id="UP000041770"/>
    </source>
</evidence>
<dbReference type="Proteomes" id="UP000041770">
    <property type="component" value="Unassembled WGS sequence"/>
</dbReference>
<reference evidence="1 2" key="1">
    <citation type="submission" date="2015-07" db="EMBL/GenBank/DDBJ databases">
        <authorList>
            <consortium name="Pathogen Informatics"/>
        </authorList>
    </citation>
    <scope>NUCLEOTIDE SEQUENCE [LARGE SCALE GENOMIC DNA]</scope>
    <source>
        <strain evidence="1 2">A316</strain>
    </source>
</reference>
<sequence>MIGAKLIAVVEFNLICLENTTVLFSITDICPRHQFFEFLNAFLTCRKTNRFILRNPLLQSFNHVIHQRNYALARAFDLFSLLFKTGHLLLLIGHQRL</sequence>
<organism evidence="1 2">
    <name type="scientific">Vibrio cholerae</name>
    <dbReference type="NCBI Taxonomy" id="666"/>
    <lineage>
        <taxon>Bacteria</taxon>
        <taxon>Pseudomonadati</taxon>
        <taxon>Pseudomonadota</taxon>
        <taxon>Gammaproteobacteria</taxon>
        <taxon>Vibrionales</taxon>
        <taxon>Vibrionaceae</taxon>
        <taxon>Vibrio</taxon>
    </lineage>
</organism>
<gene>
    <name evidence="1" type="ORF">ERS013200_00945</name>
</gene>
<dbReference type="EMBL" id="CWQY01000004">
    <property type="protein sequence ID" value="CSC24524.1"/>
    <property type="molecule type" value="Genomic_DNA"/>
</dbReference>
<protein>
    <submittedName>
        <fullName evidence="1">Uncharacterized protein</fullName>
    </submittedName>
</protein>
<accession>A0A655XYW0</accession>
<proteinExistence type="predicted"/>
<evidence type="ECO:0000313" key="1">
    <source>
        <dbReference type="EMBL" id="CSC24524.1"/>
    </source>
</evidence>
<dbReference type="AlphaFoldDB" id="A0A655XYW0"/>
<name>A0A655XYW0_VIBCL</name>